<reference evidence="1" key="1">
    <citation type="submission" date="2022-10" db="EMBL/GenBank/DDBJ databases">
        <title>Genome Sequence of Xylaria curta.</title>
        <authorList>
            <person name="Buettner E."/>
        </authorList>
    </citation>
    <scope>NUCLEOTIDE SEQUENCE</scope>
    <source>
        <strain evidence="1">Babe10</strain>
    </source>
</reference>
<keyword evidence="2" id="KW-1185">Reference proteome</keyword>
<evidence type="ECO:0000313" key="2">
    <source>
        <dbReference type="Proteomes" id="UP001143856"/>
    </source>
</evidence>
<gene>
    <name evidence="1" type="ORF">NUW58_g10022</name>
</gene>
<evidence type="ECO:0000313" key="1">
    <source>
        <dbReference type="EMBL" id="KAJ2969289.1"/>
    </source>
</evidence>
<sequence length="176" mass="19595">MTHLRRSEGNPLFVVCQKYLTGHPKGAAGAWMLNGCLQILESGLVPGNRNADDVDKDLRAFPHLLYPSDAIQVPDIKAFMLTSFGFGQKGAIVIGVTPRALFAALPPEHFEKYHEQVEARRRRVDRAYQQAMMDNSIVRVKDQSAWVEAGKSETAVFLDPAGWIRATQNELNGFTI</sequence>
<protein>
    <submittedName>
        <fullName evidence="1">Uncharacterized protein</fullName>
    </submittedName>
</protein>
<comment type="caution">
    <text evidence="1">The sequence shown here is derived from an EMBL/GenBank/DDBJ whole genome shotgun (WGS) entry which is preliminary data.</text>
</comment>
<name>A0ACC1MRJ2_9PEZI</name>
<dbReference type="EMBL" id="JAPDGR010004055">
    <property type="protein sequence ID" value="KAJ2969289.1"/>
    <property type="molecule type" value="Genomic_DNA"/>
</dbReference>
<proteinExistence type="predicted"/>
<dbReference type="Proteomes" id="UP001143856">
    <property type="component" value="Unassembled WGS sequence"/>
</dbReference>
<accession>A0ACC1MRJ2</accession>
<organism evidence="1 2">
    <name type="scientific">Xylaria curta</name>
    <dbReference type="NCBI Taxonomy" id="42375"/>
    <lineage>
        <taxon>Eukaryota</taxon>
        <taxon>Fungi</taxon>
        <taxon>Dikarya</taxon>
        <taxon>Ascomycota</taxon>
        <taxon>Pezizomycotina</taxon>
        <taxon>Sordariomycetes</taxon>
        <taxon>Xylariomycetidae</taxon>
        <taxon>Xylariales</taxon>
        <taxon>Xylariaceae</taxon>
        <taxon>Xylaria</taxon>
    </lineage>
</organism>